<keyword evidence="2" id="KW-1185">Reference proteome</keyword>
<dbReference type="AlphaFoldDB" id="U4L1X8"/>
<evidence type="ECO:0000313" key="1">
    <source>
        <dbReference type="EMBL" id="CCX06253.1"/>
    </source>
</evidence>
<dbReference type="EMBL" id="HF935283">
    <property type="protein sequence ID" value="CCX06253.1"/>
    <property type="molecule type" value="Genomic_DNA"/>
</dbReference>
<accession>U4L1X8</accession>
<protein>
    <submittedName>
        <fullName evidence="1">Uncharacterized protein</fullName>
    </submittedName>
</protein>
<reference evidence="1 2" key="1">
    <citation type="journal article" date="2013" name="PLoS Genet.">
        <title>The genome and development-dependent transcriptomes of Pyronema confluens: a window into fungal evolution.</title>
        <authorList>
            <person name="Traeger S."/>
            <person name="Altegoer F."/>
            <person name="Freitag M."/>
            <person name="Gabaldon T."/>
            <person name="Kempken F."/>
            <person name="Kumar A."/>
            <person name="Marcet-Houben M."/>
            <person name="Poggeler S."/>
            <person name="Stajich J.E."/>
            <person name="Nowrousian M."/>
        </authorList>
    </citation>
    <scope>NUCLEOTIDE SEQUENCE [LARGE SCALE GENOMIC DNA]</scope>
    <source>
        <strain evidence="2">CBS 100304</strain>
        <tissue evidence="1">Vegetative mycelium</tissue>
    </source>
</reference>
<organism evidence="1 2">
    <name type="scientific">Pyronema omphalodes (strain CBS 100304)</name>
    <name type="common">Pyronema confluens</name>
    <dbReference type="NCBI Taxonomy" id="1076935"/>
    <lineage>
        <taxon>Eukaryota</taxon>
        <taxon>Fungi</taxon>
        <taxon>Dikarya</taxon>
        <taxon>Ascomycota</taxon>
        <taxon>Pezizomycotina</taxon>
        <taxon>Pezizomycetes</taxon>
        <taxon>Pezizales</taxon>
        <taxon>Pyronemataceae</taxon>
        <taxon>Pyronema</taxon>
    </lineage>
</organism>
<name>U4L1X8_PYROM</name>
<evidence type="ECO:0000313" key="2">
    <source>
        <dbReference type="Proteomes" id="UP000018144"/>
    </source>
</evidence>
<dbReference type="Proteomes" id="UP000018144">
    <property type="component" value="Unassembled WGS sequence"/>
</dbReference>
<proteinExistence type="predicted"/>
<sequence>MSHSPPTFTTLSLPIHTEILERLTGTRYSRGRKREFYAAVKAREALTPLSRELVQEKLWADLLVPIKRLGEV</sequence>
<gene>
    <name evidence="1" type="ORF">PCON_05840</name>
</gene>